<proteinExistence type="predicted"/>
<reference evidence="2 3" key="1">
    <citation type="submission" date="2023-07" db="EMBL/GenBank/DDBJ databases">
        <title>Genomic Encyclopedia of Type Strains, Phase IV (KMG-IV): sequencing the most valuable type-strain genomes for metagenomic binning, comparative biology and taxonomic classification.</title>
        <authorList>
            <person name="Goeker M."/>
        </authorList>
    </citation>
    <scope>NUCLEOTIDE SEQUENCE [LARGE SCALE GENOMIC DNA]</scope>
    <source>
        <strain evidence="2 3">DSM 23948</strain>
    </source>
</reference>
<protein>
    <submittedName>
        <fullName evidence="2">Transposase YdaD</fullName>
    </submittedName>
</protein>
<accession>A0ABT9V109</accession>
<evidence type="ECO:0000313" key="2">
    <source>
        <dbReference type="EMBL" id="MDQ0154645.1"/>
    </source>
</evidence>
<dbReference type="EMBL" id="JAUSTU010000003">
    <property type="protein sequence ID" value="MDQ0154645.1"/>
    <property type="molecule type" value="Genomic_DNA"/>
</dbReference>
<keyword evidence="3" id="KW-1185">Reference proteome</keyword>
<organism evidence="2 3">
    <name type="scientific">Anoxybacillus andreesenii</name>
    <dbReference type="NCBI Taxonomy" id="1325932"/>
    <lineage>
        <taxon>Bacteria</taxon>
        <taxon>Bacillati</taxon>
        <taxon>Bacillota</taxon>
        <taxon>Bacilli</taxon>
        <taxon>Bacillales</taxon>
        <taxon>Anoxybacillaceae</taxon>
        <taxon>Anoxybacillus</taxon>
    </lineage>
</organism>
<keyword evidence="1" id="KW-0175">Coiled coil</keyword>
<name>A0ABT9V109_9BACL</name>
<gene>
    <name evidence="2" type="ORF">J2S07_000949</name>
</gene>
<evidence type="ECO:0000313" key="3">
    <source>
        <dbReference type="Proteomes" id="UP001231362"/>
    </source>
</evidence>
<sequence length="88" mass="10347">MNIEQVREALIEWETLSANKENRVIFEARAKELRDLLSNLEGERRIGREEGLKQVAIKLLKDNMEVEQVANYVELPVKEIQELKNRLD</sequence>
<evidence type="ECO:0000256" key="1">
    <source>
        <dbReference type="SAM" id="Coils"/>
    </source>
</evidence>
<dbReference type="Proteomes" id="UP001231362">
    <property type="component" value="Unassembled WGS sequence"/>
</dbReference>
<feature type="coiled-coil region" evidence="1">
    <location>
        <begin position="23"/>
        <end position="50"/>
    </location>
</feature>
<comment type="caution">
    <text evidence="2">The sequence shown here is derived from an EMBL/GenBank/DDBJ whole genome shotgun (WGS) entry which is preliminary data.</text>
</comment>